<keyword evidence="4" id="KW-0274">FAD</keyword>
<keyword evidence="6" id="KW-0560">Oxidoreductase</keyword>
<organism evidence="9 10">
    <name type="scientific">Paracraurococcus ruber</name>
    <dbReference type="NCBI Taxonomy" id="77675"/>
    <lineage>
        <taxon>Bacteria</taxon>
        <taxon>Pseudomonadati</taxon>
        <taxon>Pseudomonadota</taxon>
        <taxon>Alphaproteobacteria</taxon>
        <taxon>Acetobacterales</taxon>
        <taxon>Roseomonadaceae</taxon>
        <taxon>Paracraurococcus</taxon>
    </lineage>
</organism>
<feature type="domain" description="FAD/NAD(P)-binding" evidence="8">
    <location>
        <begin position="17"/>
        <end position="222"/>
    </location>
</feature>
<name>A0ABS1D6W0_9PROT</name>
<evidence type="ECO:0000313" key="10">
    <source>
        <dbReference type="Proteomes" id="UP000697995"/>
    </source>
</evidence>
<dbReference type="Proteomes" id="UP000697995">
    <property type="component" value="Unassembled WGS sequence"/>
</dbReference>
<dbReference type="InterPro" id="IPR036188">
    <property type="entry name" value="FAD/NAD-bd_sf"/>
</dbReference>
<keyword evidence="3" id="KW-0285">Flavoprotein</keyword>
<evidence type="ECO:0000256" key="2">
    <source>
        <dbReference type="ARBA" id="ARBA00010139"/>
    </source>
</evidence>
<proteinExistence type="inferred from homology"/>
<evidence type="ECO:0000256" key="3">
    <source>
        <dbReference type="ARBA" id="ARBA00022630"/>
    </source>
</evidence>
<keyword evidence="10" id="KW-1185">Reference proteome</keyword>
<dbReference type="Gene3D" id="3.50.50.60">
    <property type="entry name" value="FAD/NAD(P)-binding domain"/>
    <property type="match status" value="2"/>
</dbReference>
<dbReference type="Pfam" id="PF07992">
    <property type="entry name" value="Pyr_redox_2"/>
    <property type="match status" value="1"/>
</dbReference>
<evidence type="ECO:0000313" key="9">
    <source>
        <dbReference type="EMBL" id="MBK1661609.1"/>
    </source>
</evidence>
<gene>
    <name evidence="9" type="ORF">CKO45_25715</name>
</gene>
<dbReference type="GO" id="GO:0004497">
    <property type="term" value="F:monooxygenase activity"/>
    <property type="evidence" value="ECO:0007669"/>
    <property type="project" value="UniProtKB-KW"/>
</dbReference>
<evidence type="ECO:0000256" key="1">
    <source>
        <dbReference type="ARBA" id="ARBA00001974"/>
    </source>
</evidence>
<dbReference type="InterPro" id="IPR023753">
    <property type="entry name" value="FAD/NAD-binding_dom"/>
</dbReference>
<keyword evidence="5" id="KW-0521">NADP</keyword>
<evidence type="ECO:0000256" key="6">
    <source>
        <dbReference type="ARBA" id="ARBA00023002"/>
    </source>
</evidence>
<comment type="caution">
    <text evidence="9">The sequence shown here is derived from an EMBL/GenBank/DDBJ whole genome shotgun (WGS) entry which is preliminary data.</text>
</comment>
<dbReference type="PANTHER" id="PTHR43098">
    <property type="entry name" value="L-ORNITHINE N(5)-MONOOXYGENASE-RELATED"/>
    <property type="match status" value="1"/>
</dbReference>
<evidence type="ECO:0000256" key="5">
    <source>
        <dbReference type="ARBA" id="ARBA00022857"/>
    </source>
</evidence>
<dbReference type="EMBL" id="NRSG01000334">
    <property type="protein sequence ID" value="MBK1661609.1"/>
    <property type="molecule type" value="Genomic_DNA"/>
</dbReference>
<evidence type="ECO:0000256" key="7">
    <source>
        <dbReference type="ARBA" id="ARBA00023033"/>
    </source>
</evidence>
<reference evidence="9 10" key="1">
    <citation type="journal article" date="2020" name="Microorganisms">
        <title>Osmotic Adaptation and Compatible Solute Biosynthesis of Phototrophic Bacteria as Revealed from Genome Analyses.</title>
        <authorList>
            <person name="Imhoff J.F."/>
            <person name="Rahn T."/>
            <person name="Kunzel S."/>
            <person name="Keller A."/>
            <person name="Neulinger S.C."/>
        </authorList>
    </citation>
    <scope>NUCLEOTIDE SEQUENCE [LARGE SCALE GENOMIC DNA]</scope>
    <source>
        <strain evidence="9 10">DSM 15382</strain>
    </source>
</reference>
<comment type="similarity">
    <text evidence="2">Belongs to the FAD-binding monooxygenase family.</text>
</comment>
<accession>A0ABS1D6W0</accession>
<protein>
    <submittedName>
        <fullName evidence="9">Cyclohexanone monooxygenase</fullName>
    </submittedName>
</protein>
<evidence type="ECO:0000256" key="4">
    <source>
        <dbReference type="ARBA" id="ARBA00022827"/>
    </source>
</evidence>
<keyword evidence="7 9" id="KW-0503">Monooxygenase</keyword>
<dbReference type="PANTHER" id="PTHR43098:SF3">
    <property type="entry name" value="L-ORNITHINE N(5)-MONOOXYGENASE-RELATED"/>
    <property type="match status" value="1"/>
</dbReference>
<dbReference type="SUPFAM" id="SSF51905">
    <property type="entry name" value="FAD/NAD(P)-binding domain"/>
    <property type="match status" value="2"/>
</dbReference>
<dbReference type="InterPro" id="IPR050775">
    <property type="entry name" value="FAD-binding_Monooxygenases"/>
</dbReference>
<evidence type="ECO:0000259" key="8">
    <source>
        <dbReference type="Pfam" id="PF07992"/>
    </source>
</evidence>
<sequence length="546" mass="61315">MAQNGAQNGLASGPDLDVVVIGAGFSGMHALKSLRDRLGLKVRVYEAGETVGGTWYWNRYPGARCDSDSYIYCFTWDRQLLQDWEWSERYPEQPEILRYLEHVAKRHDLKRDMRFNTRVTGAAFDEARDLWTIRTDRGEPVTARFLVTAVGTLSTRNIPGVRGLDRFQGRWYHTSAFPKGGVDFTGKRVAVVGTGATAVQAIPVIAQQARHLTVFQRTANYCVPARNGKVDPDVVARRKAEYDQIVQRIRESPFGQEHWPIEKSVFDVSAEERERIFDAMWDKGGFAFWIGNFQDMLSSPEANEVCADYLRRRIRRTVKDPAVAERLIPRSHYYGTKRQPLDSHYYETFNKENVLLVDAALDGAIEEVTETGIRAGGRDHPVDIIVFATGFDAMTGPLTALNLRGRGGLRLEEAWRDGPHTYLGIAVAGFPNLFTITGPQSPSVLTNMPVAIEQHVEWITDCIAAMRAQGRRRIEAEPAAQEDWGRHVQETISGTLFPTANSWYMGANIPGKPRTFLPYLDPAGIGGYRKRCEEIAVKGYPGFALA</sequence>
<comment type="cofactor">
    <cofactor evidence="1">
        <name>FAD</name>
        <dbReference type="ChEBI" id="CHEBI:57692"/>
    </cofactor>
</comment>
<dbReference type="RefSeq" id="WP_133222938.1">
    <property type="nucleotide sequence ID" value="NZ_NRSG01000334.1"/>
</dbReference>